<feature type="chain" id="PRO_5047291421" evidence="2">
    <location>
        <begin position="22"/>
        <end position="68"/>
    </location>
</feature>
<evidence type="ECO:0000313" key="4">
    <source>
        <dbReference type="Proteomes" id="UP001196980"/>
    </source>
</evidence>
<keyword evidence="1" id="KW-0812">Transmembrane</keyword>
<dbReference type="Proteomes" id="UP001196980">
    <property type="component" value="Unassembled WGS sequence"/>
</dbReference>
<evidence type="ECO:0000313" key="3">
    <source>
        <dbReference type="EMBL" id="MBV6343026.1"/>
    </source>
</evidence>
<name>A0ABS6S2H6_9BACT</name>
<keyword evidence="1" id="KW-1133">Transmembrane helix</keyword>
<dbReference type="EMBL" id="JABXWD010000415">
    <property type="protein sequence ID" value="MBV6343026.1"/>
    <property type="molecule type" value="Genomic_DNA"/>
</dbReference>
<dbReference type="RefSeq" id="WP_218253632.1">
    <property type="nucleotide sequence ID" value="NZ_JABXWD010000415.1"/>
</dbReference>
<evidence type="ECO:0000256" key="1">
    <source>
        <dbReference type="SAM" id="Phobius"/>
    </source>
</evidence>
<keyword evidence="4" id="KW-1185">Reference proteome</keyword>
<organism evidence="3 4">
    <name type="scientific">Candidatus Magnetobacterium casense</name>
    <dbReference type="NCBI Taxonomy" id="1455061"/>
    <lineage>
        <taxon>Bacteria</taxon>
        <taxon>Pseudomonadati</taxon>
        <taxon>Nitrospirota</taxon>
        <taxon>Thermodesulfovibrionia</taxon>
        <taxon>Thermodesulfovibrionales</taxon>
        <taxon>Candidatus Magnetobacteriaceae</taxon>
        <taxon>Candidatus Magnetobacterium</taxon>
    </lineage>
</organism>
<sequence length="68" mass="7129">MTTLLFAVVFSSCGAAGIAIAAGIIDITEARYEAGLVALIFGTTAFILAQILLIKTNGLKNYHLDKEA</sequence>
<keyword evidence="2" id="KW-0732">Signal</keyword>
<feature type="transmembrane region" description="Helical" evidence="1">
    <location>
        <begin position="37"/>
        <end position="54"/>
    </location>
</feature>
<proteinExistence type="predicted"/>
<comment type="caution">
    <text evidence="3">The sequence shown here is derived from an EMBL/GenBank/DDBJ whole genome shotgun (WGS) entry which is preliminary data.</text>
</comment>
<feature type="signal peptide" evidence="2">
    <location>
        <begin position="1"/>
        <end position="21"/>
    </location>
</feature>
<gene>
    <name evidence="3" type="ORF">HWQ67_15710</name>
</gene>
<reference evidence="3 4" key="1">
    <citation type="journal article" date="2020" name="J Geophys Res Biogeosci">
        <title>Magnetotaxis as an Adaptation to Enable Bacterial Shuttling of Microbial Sulfur and Sulfur Cycling Across Aquatic Oxic#Anoxic Interfaces.</title>
        <authorList>
            <person name="Li J."/>
            <person name="Liu P."/>
            <person name="Wang J."/>
            <person name="Roberts A.P."/>
            <person name="Pan Y."/>
        </authorList>
    </citation>
    <scope>NUCLEOTIDE SEQUENCE [LARGE SCALE GENOMIC DNA]</scope>
    <source>
        <strain evidence="3 4">MYR-1_YQ</strain>
    </source>
</reference>
<protein>
    <submittedName>
        <fullName evidence="3">Uncharacterized protein</fullName>
    </submittedName>
</protein>
<accession>A0ABS6S2H6</accession>
<keyword evidence="1" id="KW-0472">Membrane</keyword>
<evidence type="ECO:0000256" key="2">
    <source>
        <dbReference type="SAM" id="SignalP"/>
    </source>
</evidence>